<reference evidence="2" key="1">
    <citation type="submission" date="2024-07" db="EMBL/GenBank/DDBJ databases">
        <title>Two chromosome-level genome assemblies of Korean endemic species Abeliophyllum distichum and Forsythia ovata (Oleaceae).</title>
        <authorList>
            <person name="Jang H."/>
        </authorList>
    </citation>
    <scope>NUCLEOTIDE SEQUENCE [LARGE SCALE GENOMIC DNA]</scope>
</reference>
<accession>A0ABD1XB53</accession>
<evidence type="ECO:0008006" key="3">
    <source>
        <dbReference type="Google" id="ProtNLM"/>
    </source>
</evidence>
<evidence type="ECO:0000313" key="1">
    <source>
        <dbReference type="EMBL" id="KAL2558895.1"/>
    </source>
</evidence>
<dbReference type="EMBL" id="JBFOLJ010000001">
    <property type="protein sequence ID" value="KAL2558895.1"/>
    <property type="molecule type" value="Genomic_DNA"/>
</dbReference>
<protein>
    <recommendedName>
        <fullName evidence="3">DUF4283 domain-containing protein</fullName>
    </recommendedName>
</protein>
<organism evidence="1 2">
    <name type="scientific">Forsythia ovata</name>
    <dbReference type="NCBI Taxonomy" id="205694"/>
    <lineage>
        <taxon>Eukaryota</taxon>
        <taxon>Viridiplantae</taxon>
        <taxon>Streptophyta</taxon>
        <taxon>Embryophyta</taxon>
        <taxon>Tracheophyta</taxon>
        <taxon>Spermatophyta</taxon>
        <taxon>Magnoliopsida</taxon>
        <taxon>eudicotyledons</taxon>
        <taxon>Gunneridae</taxon>
        <taxon>Pentapetalae</taxon>
        <taxon>asterids</taxon>
        <taxon>lamiids</taxon>
        <taxon>Lamiales</taxon>
        <taxon>Oleaceae</taxon>
        <taxon>Forsythieae</taxon>
        <taxon>Forsythia</taxon>
    </lineage>
</organism>
<evidence type="ECO:0000313" key="2">
    <source>
        <dbReference type="Proteomes" id="UP001604277"/>
    </source>
</evidence>
<name>A0ABD1XB53_9LAMI</name>
<comment type="caution">
    <text evidence="1">The sequence shown here is derived from an EMBL/GenBank/DDBJ whole genome shotgun (WGS) entry which is preliminary data.</text>
</comment>
<gene>
    <name evidence="1" type="ORF">Fot_03634</name>
</gene>
<dbReference type="Proteomes" id="UP001604277">
    <property type="component" value="Unassembled WGS sequence"/>
</dbReference>
<sequence length="108" mass="12591">MEIFNNCMLVDDSGSGHGDSDSASSICSEWKIVVANILPLHAERDKELLDRVSPWIRIHSYYNWEMVFHQKLGLLYVGCLEVEVEANEHKKLRRNFWMSSNVNEFFTL</sequence>
<keyword evidence="2" id="KW-1185">Reference proteome</keyword>
<proteinExistence type="predicted"/>
<dbReference type="AlphaFoldDB" id="A0ABD1XB53"/>